<dbReference type="InterPro" id="IPR001264">
    <property type="entry name" value="Glyco_trans_51"/>
</dbReference>
<comment type="pathway">
    <text evidence="1">Cell wall biogenesis; peptidoglycan biosynthesis.</text>
</comment>
<keyword evidence="12" id="KW-0961">Cell wall biogenesis/degradation</keyword>
<keyword evidence="9" id="KW-0133">Cell shape</keyword>
<dbReference type="InterPro" id="IPR036950">
    <property type="entry name" value="PBP_transglycosylase"/>
</dbReference>
<keyword evidence="7" id="KW-0808">Transferase</keyword>
<dbReference type="FunFam" id="1.10.3810.10:FF:000001">
    <property type="entry name" value="Penicillin-binding protein 1A"/>
    <property type="match status" value="1"/>
</dbReference>
<evidence type="ECO:0000256" key="6">
    <source>
        <dbReference type="ARBA" id="ARBA00022676"/>
    </source>
</evidence>
<evidence type="ECO:0000256" key="12">
    <source>
        <dbReference type="ARBA" id="ARBA00023316"/>
    </source>
</evidence>
<evidence type="ECO:0000259" key="18">
    <source>
        <dbReference type="Pfam" id="PF00912"/>
    </source>
</evidence>
<dbReference type="GO" id="GO:0008658">
    <property type="term" value="F:penicillin binding"/>
    <property type="evidence" value="ECO:0007669"/>
    <property type="project" value="InterPro"/>
</dbReference>
<protein>
    <submittedName>
        <fullName evidence="19">PBP1A family penicillin-binding protein</fullName>
    </submittedName>
</protein>
<dbReference type="SUPFAM" id="SSF53955">
    <property type="entry name" value="Lysozyme-like"/>
    <property type="match status" value="1"/>
</dbReference>
<dbReference type="Proteomes" id="UP001217500">
    <property type="component" value="Chromosome"/>
</dbReference>
<keyword evidence="16" id="KW-0812">Transmembrane</keyword>
<evidence type="ECO:0000256" key="7">
    <source>
        <dbReference type="ARBA" id="ARBA00022679"/>
    </source>
</evidence>
<accession>A0AAF0BMA4</accession>
<evidence type="ECO:0000256" key="10">
    <source>
        <dbReference type="ARBA" id="ARBA00022984"/>
    </source>
</evidence>
<organism evidence="19 20">
    <name type="scientific">Gimibacter soli</name>
    <dbReference type="NCBI Taxonomy" id="3024400"/>
    <lineage>
        <taxon>Bacteria</taxon>
        <taxon>Pseudomonadati</taxon>
        <taxon>Pseudomonadota</taxon>
        <taxon>Alphaproteobacteria</taxon>
        <taxon>Kordiimonadales</taxon>
        <taxon>Temperatibacteraceae</taxon>
        <taxon>Gimibacter</taxon>
    </lineage>
</organism>
<dbReference type="SUPFAM" id="SSF56601">
    <property type="entry name" value="beta-lactamase/transpeptidase-like"/>
    <property type="match status" value="1"/>
</dbReference>
<feature type="domain" description="Penicillin-binding protein transpeptidase" evidence="17">
    <location>
        <begin position="393"/>
        <end position="618"/>
    </location>
</feature>
<dbReference type="EMBL" id="CP116805">
    <property type="protein sequence ID" value="WCL54256.1"/>
    <property type="molecule type" value="Genomic_DNA"/>
</dbReference>
<comment type="catalytic activity">
    <reaction evidence="14">
        <text>[GlcNAc-(1-&gt;4)-Mur2Ac(oyl-L-Ala-gamma-D-Glu-L-Lys-D-Ala-D-Ala)](n)-di-trans,octa-cis-undecaprenyl diphosphate + beta-D-GlcNAc-(1-&gt;4)-Mur2Ac(oyl-L-Ala-gamma-D-Glu-L-Lys-D-Ala-D-Ala)-di-trans,octa-cis-undecaprenyl diphosphate = [GlcNAc-(1-&gt;4)-Mur2Ac(oyl-L-Ala-gamma-D-Glu-L-Lys-D-Ala-D-Ala)](n+1)-di-trans,octa-cis-undecaprenyl diphosphate + di-trans,octa-cis-undecaprenyl diphosphate + H(+)</text>
        <dbReference type="Rhea" id="RHEA:23708"/>
        <dbReference type="Rhea" id="RHEA-COMP:9602"/>
        <dbReference type="Rhea" id="RHEA-COMP:9603"/>
        <dbReference type="ChEBI" id="CHEBI:15378"/>
        <dbReference type="ChEBI" id="CHEBI:58405"/>
        <dbReference type="ChEBI" id="CHEBI:60033"/>
        <dbReference type="ChEBI" id="CHEBI:78435"/>
        <dbReference type="EC" id="2.4.99.28"/>
    </reaction>
</comment>
<dbReference type="GO" id="GO:0008955">
    <property type="term" value="F:peptidoglycan glycosyltransferase activity"/>
    <property type="evidence" value="ECO:0007669"/>
    <property type="project" value="UniProtKB-EC"/>
</dbReference>
<feature type="region of interest" description="Disordered" evidence="15">
    <location>
        <begin position="671"/>
        <end position="693"/>
    </location>
</feature>
<dbReference type="Gene3D" id="1.10.3810.10">
    <property type="entry name" value="Biosynthetic peptidoglycan transglycosylase-like"/>
    <property type="match status" value="1"/>
</dbReference>
<comment type="catalytic activity">
    <reaction evidence="13">
        <text>Preferential cleavage: (Ac)2-L-Lys-D-Ala-|-D-Ala. Also transpeptidation of peptidyl-alanyl moieties that are N-acyl substituents of D-alanine.</text>
        <dbReference type="EC" id="3.4.16.4"/>
    </reaction>
</comment>
<dbReference type="InterPro" id="IPR050396">
    <property type="entry name" value="Glycosyltr_51/Transpeptidase"/>
</dbReference>
<keyword evidence="16" id="KW-1133">Transmembrane helix</keyword>
<keyword evidence="16" id="KW-0472">Membrane</keyword>
<evidence type="ECO:0000256" key="5">
    <source>
        <dbReference type="ARBA" id="ARBA00022670"/>
    </source>
</evidence>
<dbReference type="KEGG" id="gso:PH603_00595"/>
<feature type="region of interest" description="Disordered" evidence="15">
    <location>
        <begin position="1"/>
        <end position="65"/>
    </location>
</feature>
<dbReference type="RefSeq" id="WP_289503975.1">
    <property type="nucleotide sequence ID" value="NZ_CP116805.1"/>
</dbReference>
<evidence type="ECO:0000256" key="11">
    <source>
        <dbReference type="ARBA" id="ARBA00023268"/>
    </source>
</evidence>
<dbReference type="Pfam" id="PF00912">
    <property type="entry name" value="Transgly"/>
    <property type="match status" value="1"/>
</dbReference>
<dbReference type="GO" id="GO:0030288">
    <property type="term" value="C:outer membrane-bounded periplasmic space"/>
    <property type="evidence" value="ECO:0007669"/>
    <property type="project" value="TreeGrafter"/>
</dbReference>
<dbReference type="GO" id="GO:0008360">
    <property type="term" value="P:regulation of cell shape"/>
    <property type="evidence" value="ECO:0007669"/>
    <property type="project" value="UniProtKB-KW"/>
</dbReference>
<comment type="similarity">
    <text evidence="3">In the N-terminal section; belongs to the glycosyltransferase 51 family.</text>
</comment>
<dbReference type="GO" id="GO:0009252">
    <property type="term" value="P:peptidoglycan biosynthetic process"/>
    <property type="evidence" value="ECO:0007669"/>
    <property type="project" value="UniProtKB-KW"/>
</dbReference>
<evidence type="ECO:0000256" key="15">
    <source>
        <dbReference type="SAM" id="MobiDB-lite"/>
    </source>
</evidence>
<proteinExistence type="inferred from homology"/>
<keyword evidence="8" id="KW-0378">Hydrolase</keyword>
<keyword evidence="20" id="KW-1185">Reference proteome</keyword>
<evidence type="ECO:0000313" key="19">
    <source>
        <dbReference type="EMBL" id="WCL54256.1"/>
    </source>
</evidence>
<evidence type="ECO:0000256" key="16">
    <source>
        <dbReference type="SAM" id="Phobius"/>
    </source>
</evidence>
<dbReference type="Gene3D" id="3.40.710.10">
    <property type="entry name" value="DD-peptidase/beta-lactamase superfamily"/>
    <property type="match status" value="1"/>
</dbReference>
<evidence type="ECO:0000259" key="17">
    <source>
        <dbReference type="Pfam" id="PF00905"/>
    </source>
</evidence>
<keyword evidence="4" id="KW-0121">Carboxypeptidase</keyword>
<dbReference type="PANTHER" id="PTHR32282:SF33">
    <property type="entry name" value="PEPTIDOGLYCAN GLYCOSYLTRANSFERASE"/>
    <property type="match status" value="1"/>
</dbReference>
<feature type="compositionally biased region" description="Basic and acidic residues" evidence="15">
    <location>
        <begin position="681"/>
        <end position="693"/>
    </location>
</feature>
<gene>
    <name evidence="19" type="ORF">PH603_00595</name>
</gene>
<feature type="domain" description="Glycosyl transferase family 51" evidence="18">
    <location>
        <begin position="132"/>
        <end position="297"/>
    </location>
</feature>
<evidence type="ECO:0000256" key="8">
    <source>
        <dbReference type="ARBA" id="ARBA00022801"/>
    </source>
</evidence>
<evidence type="ECO:0000256" key="13">
    <source>
        <dbReference type="ARBA" id="ARBA00034000"/>
    </source>
</evidence>
<dbReference type="AlphaFoldDB" id="A0AAF0BMA4"/>
<evidence type="ECO:0000313" key="20">
    <source>
        <dbReference type="Proteomes" id="UP001217500"/>
    </source>
</evidence>
<keyword evidence="10" id="KW-0573">Peptidoglycan synthesis</keyword>
<name>A0AAF0BMA4_9PROT</name>
<reference evidence="19" key="1">
    <citation type="submission" date="2023-01" db="EMBL/GenBank/DDBJ databases">
        <title>The genome sequence of Kordiimonadaceae bacterium 6D33.</title>
        <authorList>
            <person name="Liu Y."/>
        </authorList>
    </citation>
    <scope>NUCLEOTIDE SEQUENCE</scope>
    <source>
        <strain evidence="19">6D33</strain>
    </source>
</reference>
<dbReference type="NCBIfam" id="TIGR02074">
    <property type="entry name" value="PBP_1a_fam"/>
    <property type="match status" value="1"/>
</dbReference>
<evidence type="ECO:0000256" key="1">
    <source>
        <dbReference type="ARBA" id="ARBA00004752"/>
    </source>
</evidence>
<dbReference type="GO" id="GO:0009002">
    <property type="term" value="F:serine-type D-Ala-D-Ala carboxypeptidase activity"/>
    <property type="evidence" value="ECO:0007669"/>
    <property type="project" value="UniProtKB-EC"/>
</dbReference>
<sequence length="704" mass="75330">MAGDQDGKAKRASGAKRSAGASRANGRRGSAPASKAADTPKPKASAPAKKPAAPKKPASRPRAPAKKRSILGHIVYAGAVLGVWALIAGMIVFAYFAHDLPDLDNLPDPGANDPAVVVKAAGGETLVRTGPLHGDWLMFDEIPDAMVWAILSIEDRYFFDHGGIDGRGLARAAATNLRSGGVRAGGSTITQQLAKNMFLTNQRSFKRKAQEALLAFWLEQRFTKEQILTLYLNRSYFGGGAYGIDAAAHRFFDHGARNLSIPEAAMLAGLVQAPSRLAPHINPEGAWDRGKVVLSTMAESGHLPTEAARKLMARPPKVVKDSVGPDVRYFTDWVEAEARRLLPNVGNISITIHTTIDLKLQRAASAAVEEGLAGEGSTVNAGQGALIALGLDGAVRAMVGGRDYRKSQYNRAVQASRQPGSAFKLFTYLAAFERGHKLNEIVSDRPITIGKWSPRNYTNRFDGDVRLRDALAKSTNTVAVRLSQEAGTPYVASLANRMGITTQIAPHPSLALGTEEVKLIDLANAYRTVASGGMAASPYGIVEITELGGRVLYRQPPMSMRQAISYEVAATMTEGLQGVIEYGSGRAAKLDRPAAGKTGTTQDSRDALFVGYTSDLATAVWVGNDSFAPMKDVTGGRLPARIWGAFMKQASEGTPVRPLLADAGLYIASAQSMSPDEPTEPAEKEDGWQKTKKSLWERLFGSRD</sequence>
<dbReference type="InterPro" id="IPR001460">
    <property type="entry name" value="PCN-bd_Tpept"/>
</dbReference>
<feature type="transmembrane region" description="Helical" evidence="16">
    <location>
        <begin position="70"/>
        <end position="97"/>
    </location>
</feature>
<dbReference type="GO" id="GO:0071555">
    <property type="term" value="P:cell wall organization"/>
    <property type="evidence" value="ECO:0007669"/>
    <property type="project" value="UniProtKB-KW"/>
</dbReference>
<dbReference type="Pfam" id="PF00905">
    <property type="entry name" value="Transpeptidase"/>
    <property type="match status" value="1"/>
</dbReference>
<dbReference type="InterPro" id="IPR023346">
    <property type="entry name" value="Lysozyme-like_dom_sf"/>
</dbReference>
<dbReference type="GO" id="GO:0006508">
    <property type="term" value="P:proteolysis"/>
    <property type="evidence" value="ECO:0007669"/>
    <property type="project" value="UniProtKB-KW"/>
</dbReference>
<evidence type="ECO:0000256" key="4">
    <source>
        <dbReference type="ARBA" id="ARBA00022645"/>
    </source>
</evidence>
<keyword evidence="6" id="KW-0328">Glycosyltransferase</keyword>
<keyword evidence="11" id="KW-0511">Multifunctional enzyme</keyword>
<evidence type="ECO:0000256" key="14">
    <source>
        <dbReference type="ARBA" id="ARBA00049902"/>
    </source>
</evidence>
<dbReference type="InterPro" id="IPR012338">
    <property type="entry name" value="Beta-lactam/transpept-like"/>
</dbReference>
<keyword evidence="5" id="KW-0645">Protease</keyword>
<comment type="similarity">
    <text evidence="2">In the C-terminal section; belongs to the transpeptidase family.</text>
</comment>
<evidence type="ECO:0000256" key="9">
    <source>
        <dbReference type="ARBA" id="ARBA00022960"/>
    </source>
</evidence>
<evidence type="ECO:0000256" key="2">
    <source>
        <dbReference type="ARBA" id="ARBA00007090"/>
    </source>
</evidence>
<evidence type="ECO:0000256" key="3">
    <source>
        <dbReference type="ARBA" id="ARBA00007739"/>
    </source>
</evidence>
<feature type="compositionally biased region" description="Low complexity" evidence="15">
    <location>
        <begin position="15"/>
        <end position="51"/>
    </location>
</feature>
<dbReference type="PANTHER" id="PTHR32282">
    <property type="entry name" value="BINDING PROTEIN TRANSPEPTIDASE, PUTATIVE-RELATED"/>
    <property type="match status" value="1"/>
</dbReference>